<dbReference type="Ensembl" id="ENSSRHT00000062100.1">
    <property type="protein sequence ID" value="ENSSRHP00000060422.1"/>
    <property type="gene ID" value="ENSSRHG00000030238.1"/>
</dbReference>
<keyword evidence="6" id="KW-0832">Ubl conjugation</keyword>
<dbReference type="PROSITE" id="PS50837">
    <property type="entry name" value="NACHT"/>
    <property type="match status" value="1"/>
</dbReference>
<dbReference type="Pfam" id="PF17779">
    <property type="entry name" value="WHD_NOD2"/>
    <property type="match status" value="1"/>
</dbReference>
<keyword evidence="7" id="KW-0395">Inflammatory response</keyword>
<dbReference type="Proteomes" id="UP000472270">
    <property type="component" value="Unassembled WGS sequence"/>
</dbReference>
<evidence type="ECO:0000256" key="1">
    <source>
        <dbReference type="ARBA" id="ARBA00004496"/>
    </source>
</evidence>
<dbReference type="InterPro" id="IPR027417">
    <property type="entry name" value="P-loop_NTPase"/>
</dbReference>
<evidence type="ECO:0000256" key="2">
    <source>
        <dbReference type="ARBA" id="ARBA00022490"/>
    </source>
</evidence>
<dbReference type="GO" id="GO:0005524">
    <property type="term" value="F:ATP binding"/>
    <property type="evidence" value="ECO:0007669"/>
    <property type="project" value="UniProtKB-KW"/>
</dbReference>
<protein>
    <recommendedName>
        <fullName evidence="8">NACHT domain-containing protein</fullName>
    </recommendedName>
</protein>
<dbReference type="GO" id="GO:0005737">
    <property type="term" value="C:cytoplasm"/>
    <property type="evidence" value="ECO:0007669"/>
    <property type="project" value="UniProtKB-SubCell"/>
</dbReference>
<reference evidence="9" key="2">
    <citation type="submission" date="2025-09" db="UniProtKB">
        <authorList>
            <consortium name="Ensembl"/>
        </authorList>
    </citation>
    <scope>IDENTIFICATION</scope>
</reference>
<dbReference type="InterPro" id="IPR007111">
    <property type="entry name" value="NACHT_NTPase"/>
</dbReference>
<accession>A0A673KBH3</accession>
<dbReference type="GO" id="GO:0045087">
    <property type="term" value="P:innate immune response"/>
    <property type="evidence" value="ECO:0007669"/>
    <property type="project" value="UniProtKB-KW"/>
</dbReference>
<dbReference type="InterPro" id="IPR050637">
    <property type="entry name" value="NLRP_innate_immun_reg"/>
</dbReference>
<evidence type="ECO:0000256" key="7">
    <source>
        <dbReference type="ARBA" id="ARBA00023198"/>
    </source>
</evidence>
<comment type="subcellular location">
    <subcellularLocation>
        <location evidence="1">Cytoplasm</location>
    </subcellularLocation>
</comment>
<dbReference type="InterPro" id="IPR041267">
    <property type="entry name" value="NLRP_HD2"/>
</dbReference>
<dbReference type="Gene3D" id="3.40.50.300">
    <property type="entry name" value="P-loop containing nucleotide triphosphate hydrolases"/>
    <property type="match status" value="1"/>
</dbReference>
<dbReference type="AlphaFoldDB" id="A0A673KBH3"/>
<evidence type="ECO:0000313" key="9">
    <source>
        <dbReference type="Ensembl" id="ENSSRHP00000060422.1"/>
    </source>
</evidence>
<name>A0A673KBH3_9TELE</name>
<evidence type="ECO:0000313" key="10">
    <source>
        <dbReference type="Proteomes" id="UP000472270"/>
    </source>
</evidence>
<reference evidence="9" key="1">
    <citation type="submission" date="2025-08" db="UniProtKB">
        <authorList>
            <consortium name="Ensembl"/>
        </authorList>
    </citation>
    <scope>IDENTIFICATION</scope>
</reference>
<keyword evidence="3" id="KW-0677">Repeat</keyword>
<dbReference type="PANTHER" id="PTHR45690:SF19">
    <property type="entry name" value="NACHT, LRR AND PYD DOMAINS-CONTAINING PROTEIN 3"/>
    <property type="match status" value="1"/>
</dbReference>
<proteinExistence type="predicted"/>
<keyword evidence="10" id="KW-1185">Reference proteome</keyword>
<dbReference type="SUPFAM" id="SSF52540">
    <property type="entry name" value="P-loop containing nucleoside triphosphate hydrolases"/>
    <property type="match status" value="1"/>
</dbReference>
<evidence type="ECO:0000259" key="8">
    <source>
        <dbReference type="PROSITE" id="PS50837"/>
    </source>
</evidence>
<feature type="domain" description="NACHT" evidence="8">
    <location>
        <begin position="83"/>
        <end position="218"/>
    </location>
</feature>
<organism evidence="9 10">
    <name type="scientific">Sinocyclocheilus rhinocerous</name>
    <dbReference type="NCBI Taxonomy" id="307959"/>
    <lineage>
        <taxon>Eukaryota</taxon>
        <taxon>Metazoa</taxon>
        <taxon>Chordata</taxon>
        <taxon>Craniata</taxon>
        <taxon>Vertebrata</taxon>
        <taxon>Euteleostomi</taxon>
        <taxon>Actinopterygii</taxon>
        <taxon>Neopterygii</taxon>
        <taxon>Teleostei</taxon>
        <taxon>Ostariophysi</taxon>
        <taxon>Cypriniformes</taxon>
        <taxon>Cyprinidae</taxon>
        <taxon>Cyprininae</taxon>
        <taxon>Sinocyclocheilus</taxon>
    </lineage>
</organism>
<keyword evidence="5" id="KW-0067">ATP-binding</keyword>
<evidence type="ECO:0000256" key="4">
    <source>
        <dbReference type="ARBA" id="ARBA00022741"/>
    </source>
</evidence>
<dbReference type="Pfam" id="PF17776">
    <property type="entry name" value="NLRC4_HD2"/>
    <property type="match status" value="1"/>
</dbReference>
<keyword evidence="4" id="KW-0547">Nucleotide-binding</keyword>
<keyword evidence="2" id="KW-0963">Cytoplasm</keyword>
<dbReference type="GO" id="GO:0006954">
    <property type="term" value="P:inflammatory response"/>
    <property type="evidence" value="ECO:0007669"/>
    <property type="project" value="UniProtKB-KW"/>
</dbReference>
<evidence type="ECO:0000256" key="6">
    <source>
        <dbReference type="ARBA" id="ARBA00022843"/>
    </source>
</evidence>
<dbReference type="PANTHER" id="PTHR45690">
    <property type="entry name" value="NACHT, LRR AND PYD DOMAINS-CONTAINING PROTEIN 12"/>
    <property type="match status" value="1"/>
</dbReference>
<evidence type="ECO:0000256" key="3">
    <source>
        <dbReference type="ARBA" id="ARBA00022737"/>
    </source>
</evidence>
<sequence length="640" mass="73943">MSALQLRVEAILQHLFSLIITSQAMFRSYIMHLELIRNEYQYVTEYNSLPGEHVLLSDPQKDSQESISLDTLFNPDSRRINPSAVILQGNSGNGKSFTVQKMMMDWACDLFRTKFDVVFHVKCKEISHISSRMSLVELLSYNSFLTSDEISTILQRSPERVLFLVDGFDELKYTDDIYRMLPPTDQYQRAPPEVTLCALLRGRILRESCLLVTTRSTAIDILKNVLKQPRSFTEIIGFSEKGVEEYFKKFFQNDRLFRKGYEYVRANETLLTACSIPVICWIICTVIRERLNDGADVMSGLETTTSIYVDFLCTLLEHHSQGSGQSVPTLVKSLGQLAEKGILAQQVLFDEKTVYEMVSDPAGSPFLCKFLFKKRIHQETMFSFMHLSFQEFFTALYYLMLDEYESKKKLMQMVSIHKTTVNEEYSAPRFAAVVHFIFGLLNEDVRRTLWKRHGLLVHSNIQDHLKKWIFEEMSSAASERTLFFFHCLYELHEANFVKEVTEAWPCVFIYCVVLRKIDCWALVYCAQCCQCIKELFISLCELTSEELTIIQPVLYKALSVKTVQVKQNIYQACTLNGFIIIIFYLPVILTSSITMFLYTLLSLTKTSMLLVATSTVSDMYIRHDLKPAKMDQDCTKTLSF</sequence>
<dbReference type="Pfam" id="PF05729">
    <property type="entry name" value="NACHT"/>
    <property type="match status" value="1"/>
</dbReference>
<evidence type="ECO:0000256" key="5">
    <source>
        <dbReference type="ARBA" id="ARBA00022840"/>
    </source>
</evidence>
<dbReference type="InterPro" id="IPR041075">
    <property type="entry name" value="NOD1/2_WH"/>
</dbReference>